<comment type="caution">
    <text evidence="1">The sequence shown here is derived from an EMBL/GenBank/DDBJ whole genome shotgun (WGS) entry which is preliminary data.</text>
</comment>
<accession>A0A915ZGY0</accession>
<gene>
    <name evidence="1" type="ORF">CHRIB12_LOCUS14218</name>
</gene>
<evidence type="ECO:0000313" key="2">
    <source>
        <dbReference type="Proteomes" id="UP000684084"/>
    </source>
</evidence>
<name>A0A915ZGY0_9GLOM</name>
<evidence type="ECO:0000313" key="1">
    <source>
        <dbReference type="EMBL" id="CAB5373907.1"/>
    </source>
</evidence>
<dbReference type="AlphaFoldDB" id="A0A915ZGY0"/>
<proteinExistence type="predicted"/>
<organism evidence="1 2">
    <name type="scientific">Rhizophagus irregularis</name>
    <dbReference type="NCBI Taxonomy" id="588596"/>
    <lineage>
        <taxon>Eukaryota</taxon>
        <taxon>Fungi</taxon>
        <taxon>Fungi incertae sedis</taxon>
        <taxon>Mucoromycota</taxon>
        <taxon>Glomeromycotina</taxon>
        <taxon>Glomeromycetes</taxon>
        <taxon>Glomerales</taxon>
        <taxon>Glomeraceae</taxon>
        <taxon>Rhizophagus</taxon>
    </lineage>
</organism>
<reference evidence="1" key="1">
    <citation type="submission" date="2020-05" db="EMBL/GenBank/DDBJ databases">
        <authorList>
            <person name="Rincon C."/>
            <person name="Sanders R I."/>
            <person name="Robbins C."/>
            <person name="Chaturvedi A."/>
        </authorList>
    </citation>
    <scope>NUCLEOTIDE SEQUENCE</scope>
    <source>
        <strain evidence="1">CHB12</strain>
    </source>
</reference>
<dbReference type="OrthoDB" id="2450274at2759"/>
<sequence length="83" mass="9981">MKAYNNFQNESIYPDYELAKVPNGQRKERIKLMQEQLHKLHEILFPDYTSIWVRCGDFIKLHDNFGEHYNSIYSKTENEPSTK</sequence>
<dbReference type="EMBL" id="CAGKOT010000032">
    <property type="protein sequence ID" value="CAB5373907.1"/>
    <property type="molecule type" value="Genomic_DNA"/>
</dbReference>
<protein>
    <submittedName>
        <fullName evidence="1">Uncharacterized protein</fullName>
    </submittedName>
</protein>
<dbReference type="Proteomes" id="UP000684084">
    <property type="component" value="Unassembled WGS sequence"/>
</dbReference>